<accession>A0ABQ6BF23</accession>
<dbReference type="Proteomes" id="UP001156921">
    <property type="component" value="Unassembled WGS sequence"/>
</dbReference>
<dbReference type="RefSeq" id="WP_284219902.1">
    <property type="nucleotide sequence ID" value="NZ_BSOY01000001.1"/>
</dbReference>
<evidence type="ECO:0000313" key="3">
    <source>
        <dbReference type="EMBL" id="GLS00057.1"/>
    </source>
</evidence>
<keyword evidence="1" id="KW-0732">Signal</keyword>
<gene>
    <name evidence="3" type="ORF">GCM10007859_00600</name>
</gene>
<organism evidence="3 4">
    <name type="scientific">Brevundimonas denitrificans</name>
    <dbReference type="NCBI Taxonomy" id="1443434"/>
    <lineage>
        <taxon>Bacteria</taxon>
        <taxon>Pseudomonadati</taxon>
        <taxon>Pseudomonadota</taxon>
        <taxon>Alphaproteobacteria</taxon>
        <taxon>Caulobacterales</taxon>
        <taxon>Caulobacteraceae</taxon>
        <taxon>Brevundimonas</taxon>
    </lineage>
</organism>
<sequence>MTRILSAGAVALALTFGQALPAAGQATAPSAQSAEVDAKAALVRRYFAAIQFDKLMNGMIESMLQNILADPRIPAEKREVIEDVALESFAAVMPGYMDRVVAVYAEEFTREELEGVVEFYESPVGRSLTARSVILTRRTGELMNYFQPAFEADMQRRLCDRIGCEPDVVPTSKR</sequence>
<feature type="domain" description="DUF2059" evidence="2">
    <location>
        <begin position="97"/>
        <end position="138"/>
    </location>
</feature>
<proteinExistence type="predicted"/>
<feature type="chain" id="PRO_5046850659" description="DUF2059 domain-containing protein" evidence="1">
    <location>
        <begin position="22"/>
        <end position="174"/>
    </location>
</feature>
<feature type="signal peptide" evidence="1">
    <location>
        <begin position="1"/>
        <end position="21"/>
    </location>
</feature>
<name>A0ABQ6BF23_9CAUL</name>
<evidence type="ECO:0000313" key="4">
    <source>
        <dbReference type="Proteomes" id="UP001156921"/>
    </source>
</evidence>
<keyword evidence="4" id="KW-1185">Reference proteome</keyword>
<reference evidence="4" key="1">
    <citation type="journal article" date="2019" name="Int. J. Syst. Evol. Microbiol.">
        <title>The Global Catalogue of Microorganisms (GCM) 10K type strain sequencing project: providing services to taxonomists for standard genome sequencing and annotation.</title>
        <authorList>
            <consortium name="The Broad Institute Genomics Platform"/>
            <consortium name="The Broad Institute Genome Sequencing Center for Infectious Disease"/>
            <person name="Wu L."/>
            <person name="Ma J."/>
        </authorList>
    </citation>
    <scope>NUCLEOTIDE SEQUENCE [LARGE SCALE GENOMIC DNA]</scope>
    <source>
        <strain evidence="4">NBRC 110107</strain>
    </source>
</reference>
<evidence type="ECO:0000256" key="1">
    <source>
        <dbReference type="SAM" id="SignalP"/>
    </source>
</evidence>
<dbReference type="Pfam" id="PF09832">
    <property type="entry name" value="DUF2059"/>
    <property type="match status" value="1"/>
</dbReference>
<comment type="caution">
    <text evidence="3">The sequence shown here is derived from an EMBL/GenBank/DDBJ whole genome shotgun (WGS) entry which is preliminary data.</text>
</comment>
<protein>
    <recommendedName>
        <fullName evidence="2">DUF2059 domain-containing protein</fullName>
    </recommendedName>
</protein>
<dbReference type="EMBL" id="BSOY01000001">
    <property type="protein sequence ID" value="GLS00057.1"/>
    <property type="molecule type" value="Genomic_DNA"/>
</dbReference>
<evidence type="ECO:0000259" key="2">
    <source>
        <dbReference type="Pfam" id="PF09832"/>
    </source>
</evidence>
<dbReference type="InterPro" id="IPR018637">
    <property type="entry name" value="DUF2059"/>
</dbReference>